<proteinExistence type="predicted"/>
<evidence type="ECO:0000313" key="1">
    <source>
        <dbReference type="EMBL" id="SVB28972.1"/>
    </source>
</evidence>
<gene>
    <name evidence="1" type="ORF">METZ01_LOCUS181826</name>
</gene>
<reference evidence="1" key="1">
    <citation type="submission" date="2018-05" db="EMBL/GenBank/DDBJ databases">
        <authorList>
            <person name="Lanie J.A."/>
            <person name="Ng W.-L."/>
            <person name="Kazmierczak K.M."/>
            <person name="Andrzejewski T.M."/>
            <person name="Davidsen T.M."/>
            <person name="Wayne K.J."/>
            <person name="Tettelin H."/>
            <person name="Glass J.I."/>
            <person name="Rusch D."/>
            <person name="Podicherti R."/>
            <person name="Tsui H.-C.T."/>
            <person name="Winkler M.E."/>
        </authorList>
    </citation>
    <scope>NUCLEOTIDE SEQUENCE</scope>
</reference>
<organism evidence="1">
    <name type="scientific">marine metagenome</name>
    <dbReference type="NCBI Taxonomy" id="408172"/>
    <lineage>
        <taxon>unclassified sequences</taxon>
        <taxon>metagenomes</taxon>
        <taxon>ecological metagenomes</taxon>
    </lineage>
</organism>
<protein>
    <submittedName>
        <fullName evidence="1">Uncharacterized protein</fullName>
    </submittedName>
</protein>
<dbReference type="AlphaFoldDB" id="A0A382CT06"/>
<sequence length="29" mass="3511">MLIIFWLGVDNQQVTKYLEKTQQELLKKC</sequence>
<accession>A0A382CT06</accession>
<name>A0A382CT06_9ZZZZ</name>
<dbReference type="EMBL" id="UINC01035871">
    <property type="protein sequence ID" value="SVB28972.1"/>
    <property type="molecule type" value="Genomic_DNA"/>
</dbReference>